<keyword evidence="4" id="KW-1185">Reference proteome</keyword>
<dbReference type="SUPFAM" id="SSF51735">
    <property type="entry name" value="NAD(P)-binding Rossmann-fold domains"/>
    <property type="match status" value="1"/>
</dbReference>
<dbReference type="Proteomes" id="UP001589747">
    <property type="component" value="Unassembled WGS sequence"/>
</dbReference>
<evidence type="ECO:0000256" key="1">
    <source>
        <dbReference type="ARBA" id="ARBA00007637"/>
    </source>
</evidence>
<protein>
    <submittedName>
        <fullName evidence="3">NAD-dependent epimerase/dehydratase family protein</fullName>
    </submittedName>
</protein>
<evidence type="ECO:0000259" key="2">
    <source>
        <dbReference type="Pfam" id="PF01370"/>
    </source>
</evidence>
<comment type="similarity">
    <text evidence="1">Belongs to the NAD(P)-dependent epimerase/dehydratase family.</text>
</comment>
<sequence length="302" mass="33019">MKMVVTGGAGFIGSRLVQTLLNLGSEVHVLDNLSTGSTIHPLATLHKVDICHPQAREMIAALKPDVVYHLAAQADVQRSIQEPDFDASVNVVGTLNLLEACRRANVRKFIFASTSAVYGKLQKEKLVETDPTQPISYYGLSKITAEHYIRLYHDLYGLNYTILRYGNVYGPGQTAKGEGGVVAVFMDRIARGMPLPINGDGEQTRDFIFVDDVAEANIAAIRFGDQGTFHVSTGSSASVNRVVDVLQDIHGSQVPVLYREAKAGDIQDSCLDNSLAEAVLSWKPAISLEEGLLRTYQFRKPQ</sequence>
<accession>A0ABV5KYI5</accession>
<reference evidence="3 4" key="1">
    <citation type="submission" date="2024-09" db="EMBL/GenBank/DDBJ databases">
        <authorList>
            <person name="Sun Q."/>
            <person name="Mori K."/>
        </authorList>
    </citation>
    <scope>NUCLEOTIDE SEQUENCE [LARGE SCALE GENOMIC DNA]</scope>
    <source>
        <strain evidence="3 4">TISTR 2452</strain>
    </source>
</reference>
<name>A0ABV5KYI5_9BACL</name>
<dbReference type="PANTHER" id="PTHR43000">
    <property type="entry name" value="DTDP-D-GLUCOSE 4,6-DEHYDRATASE-RELATED"/>
    <property type="match status" value="1"/>
</dbReference>
<gene>
    <name evidence="3" type="ORF">ACFFSY_27175</name>
</gene>
<evidence type="ECO:0000313" key="4">
    <source>
        <dbReference type="Proteomes" id="UP001589747"/>
    </source>
</evidence>
<evidence type="ECO:0000313" key="3">
    <source>
        <dbReference type="EMBL" id="MFB9329636.1"/>
    </source>
</evidence>
<dbReference type="InterPro" id="IPR036291">
    <property type="entry name" value="NAD(P)-bd_dom_sf"/>
</dbReference>
<dbReference type="Gene3D" id="3.90.25.10">
    <property type="entry name" value="UDP-galactose 4-epimerase, domain 1"/>
    <property type="match status" value="1"/>
</dbReference>
<feature type="domain" description="NAD-dependent epimerase/dehydratase" evidence="2">
    <location>
        <begin position="3"/>
        <end position="226"/>
    </location>
</feature>
<comment type="caution">
    <text evidence="3">The sequence shown here is derived from an EMBL/GenBank/DDBJ whole genome shotgun (WGS) entry which is preliminary data.</text>
</comment>
<dbReference type="InterPro" id="IPR001509">
    <property type="entry name" value="Epimerase_deHydtase"/>
</dbReference>
<dbReference type="Gene3D" id="3.40.50.720">
    <property type="entry name" value="NAD(P)-binding Rossmann-like Domain"/>
    <property type="match status" value="1"/>
</dbReference>
<dbReference type="EMBL" id="JBHMDO010000044">
    <property type="protein sequence ID" value="MFB9329636.1"/>
    <property type="molecule type" value="Genomic_DNA"/>
</dbReference>
<dbReference type="Pfam" id="PF01370">
    <property type="entry name" value="Epimerase"/>
    <property type="match status" value="1"/>
</dbReference>
<dbReference type="RefSeq" id="WP_377500078.1">
    <property type="nucleotide sequence ID" value="NZ_JBHMDO010000044.1"/>
</dbReference>
<organism evidence="3 4">
    <name type="scientific">Paenibacillus aurantiacus</name>
    <dbReference type="NCBI Taxonomy" id="1936118"/>
    <lineage>
        <taxon>Bacteria</taxon>
        <taxon>Bacillati</taxon>
        <taxon>Bacillota</taxon>
        <taxon>Bacilli</taxon>
        <taxon>Bacillales</taxon>
        <taxon>Paenibacillaceae</taxon>
        <taxon>Paenibacillus</taxon>
    </lineage>
</organism>
<proteinExistence type="inferred from homology"/>